<name>A0A8K0XM50_9AGAR</name>
<dbReference type="AlphaFoldDB" id="A0A8K0XM50"/>
<protein>
    <submittedName>
        <fullName evidence="1">Uncharacterized protein</fullName>
    </submittedName>
</protein>
<proteinExistence type="predicted"/>
<sequence length="208" mass="23561">MRRSCEGASAVTGTQHHGPVDLLSAMISTLASDVSERVVQALGDLLPSRRQIETLQSGQDVLHDSILQLIAGQNRYAGEHPRPAPLNLSKLPLLTFLLCNNNPAHMRVTSMPQEWVVSFEDSRSDARRDMRKTTDPLRTQLRDTVWRESSQTRRRTVEQIHSRSCQVKSVIVVGSYVQKYLWKWQVRGGLHNGRKEGIATLISTLWRK</sequence>
<accession>A0A8K0XM50</accession>
<evidence type="ECO:0000313" key="1">
    <source>
        <dbReference type="EMBL" id="KAH8092575.1"/>
    </source>
</evidence>
<dbReference type="EMBL" id="JAEVFJ010000031">
    <property type="protein sequence ID" value="KAH8092575.1"/>
    <property type="molecule type" value="Genomic_DNA"/>
</dbReference>
<gene>
    <name evidence="1" type="ORF">BXZ70DRAFT_445191</name>
</gene>
<organism evidence="1 2">
    <name type="scientific">Cristinia sonorae</name>
    <dbReference type="NCBI Taxonomy" id="1940300"/>
    <lineage>
        <taxon>Eukaryota</taxon>
        <taxon>Fungi</taxon>
        <taxon>Dikarya</taxon>
        <taxon>Basidiomycota</taxon>
        <taxon>Agaricomycotina</taxon>
        <taxon>Agaricomycetes</taxon>
        <taxon>Agaricomycetidae</taxon>
        <taxon>Agaricales</taxon>
        <taxon>Pleurotineae</taxon>
        <taxon>Stephanosporaceae</taxon>
        <taxon>Cristinia</taxon>
    </lineage>
</organism>
<dbReference type="Proteomes" id="UP000813824">
    <property type="component" value="Unassembled WGS sequence"/>
</dbReference>
<reference evidence="1" key="1">
    <citation type="journal article" date="2021" name="New Phytol.">
        <title>Evolutionary innovations through gain and loss of genes in the ectomycorrhizal Boletales.</title>
        <authorList>
            <person name="Wu G."/>
            <person name="Miyauchi S."/>
            <person name="Morin E."/>
            <person name="Kuo A."/>
            <person name="Drula E."/>
            <person name="Varga T."/>
            <person name="Kohler A."/>
            <person name="Feng B."/>
            <person name="Cao Y."/>
            <person name="Lipzen A."/>
            <person name="Daum C."/>
            <person name="Hundley H."/>
            <person name="Pangilinan J."/>
            <person name="Johnson J."/>
            <person name="Barry K."/>
            <person name="LaButti K."/>
            <person name="Ng V."/>
            <person name="Ahrendt S."/>
            <person name="Min B."/>
            <person name="Choi I.G."/>
            <person name="Park H."/>
            <person name="Plett J.M."/>
            <person name="Magnuson J."/>
            <person name="Spatafora J.W."/>
            <person name="Nagy L.G."/>
            <person name="Henrissat B."/>
            <person name="Grigoriev I.V."/>
            <person name="Yang Z.L."/>
            <person name="Xu J."/>
            <person name="Martin F.M."/>
        </authorList>
    </citation>
    <scope>NUCLEOTIDE SEQUENCE</scope>
    <source>
        <strain evidence="1">KKN 215</strain>
    </source>
</reference>
<comment type="caution">
    <text evidence="1">The sequence shown here is derived from an EMBL/GenBank/DDBJ whole genome shotgun (WGS) entry which is preliminary data.</text>
</comment>
<keyword evidence="2" id="KW-1185">Reference proteome</keyword>
<evidence type="ECO:0000313" key="2">
    <source>
        <dbReference type="Proteomes" id="UP000813824"/>
    </source>
</evidence>